<keyword evidence="13 17" id="KW-0830">Ubiquinone</keyword>
<dbReference type="GO" id="GO:0015990">
    <property type="term" value="P:electron transport coupled proton transport"/>
    <property type="evidence" value="ECO:0007669"/>
    <property type="project" value="TreeGrafter"/>
</dbReference>
<keyword evidence="5 17" id="KW-0813">Transport</keyword>
<dbReference type="EMBL" id="KX306822">
    <property type="protein sequence ID" value="AOC61502.1"/>
    <property type="molecule type" value="Genomic_DNA"/>
</dbReference>
<dbReference type="GO" id="GO:0005743">
    <property type="term" value="C:mitochondrial inner membrane"/>
    <property type="evidence" value="ECO:0007669"/>
    <property type="project" value="UniProtKB-SubCell"/>
</dbReference>
<feature type="transmembrane region" description="Helical" evidence="17">
    <location>
        <begin position="542"/>
        <end position="566"/>
    </location>
</feature>
<gene>
    <name evidence="21" type="primary">nad5</name>
</gene>
<comment type="similarity">
    <text evidence="2 17">Belongs to the complex I subunit 5 family.</text>
</comment>
<evidence type="ECO:0000313" key="21">
    <source>
        <dbReference type="EMBL" id="AOC61502.1"/>
    </source>
</evidence>
<protein>
    <recommendedName>
        <fullName evidence="4 17">NADH-ubiquinone oxidoreductase chain 5</fullName>
        <ecNumber evidence="3 17">7.1.1.2</ecNumber>
    </recommendedName>
</protein>
<evidence type="ECO:0000256" key="1">
    <source>
        <dbReference type="ARBA" id="ARBA00004448"/>
    </source>
</evidence>
<dbReference type="AlphaFoldDB" id="A0A1B2RYU0"/>
<keyword evidence="6" id="KW-0679">Respiratory chain</keyword>
<evidence type="ECO:0000256" key="8">
    <source>
        <dbReference type="ARBA" id="ARBA00022792"/>
    </source>
</evidence>
<feature type="transmembrane region" description="Helical" evidence="17">
    <location>
        <begin position="372"/>
        <end position="393"/>
    </location>
</feature>
<feature type="transmembrane region" description="Helical" evidence="17">
    <location>
        <begin position="641"/>
        <end position="661"/>
    </location>
</feature>
<dbReference type="Pfam" id="PF00662">
    <property type="entry name" value="Proton_antipo_N"/>
    <property type="match status" value="1"/>
</dbReference>
<feature type="domain" description="NADH-Ubiquinone oxidoreductase (complex I) chain 5 N-terminal" evidence="19">
    <location>
        <begin position="67"/>
        <end position="113"/>
    </location>
</feature>
<feature type="transmembrane region" description="Helical" evidence="17">
    <location>
        <begin position="311"/>
        <end position="333"/>
    </location>
</feature>
<reference evidence="21" key="1">
    <citation type="journal article" date="2016" name="Genome Biol. Evol.">
        <title>Mitochondrion-to-Chloroplast DNA Transfers and Intragenomic Proliferation of Chloroplast Group II Introns in Gloeotilopsis Green Algae (Ulotrichales, Ulvophyceae).</title>
        <authorList>
            <person name="Turmel M."/>
            <person name="Otis C."/>
            <person name="Lemieux C."/>
        </authorList>
    </citation>
    <scope>NUCLEOTIDE SEQUENCE</scope>
</reference>
<evidence type="ECO:0000256" key="6">
    <source>
        <dbReference type="ARBA" id="ARBA00022660"/>
    </source>
</evidence>
<evidence type="ECO:0000256" key="4">
    <source>
        <dbReference type="ARBA" id="ARBA00021096"/>
    </source>
</evidence>
<keyword evidence="12 17" id="KW-0520">NAD</keyword>
<feature type="transmembrane region" description="Helical" evidence="17">
    <location>
        <begin position="113"/>
        <end position="130"/>
    </location>
</feature>
<evidence type="ECO:0000256" key="3">
    <source>
        <dbReference type="ARBA" id="ARBA00012944"/>
    </source>
</evidence>
<dbReference type="PRINTS" id="PR01435">
    <property type="entry name" value="NPOXDRDTASE5"/>
</dbReference>
<evidence type="ECO:0000256" key="13">
    <source>
        <dbReference type="ARBA" id="ARBA00023075"/>
    </source>
</evidence>
<feature type="transmembrane region" description="Helical" evidence="17">
    <location>
        <begin position="30"/>
        <end position="61"/>
    </location>
</feature>
<feature type="transmembrane region" description="Helical" evidence="17">
    <location>
        <begin position="6"/>
        <end position="23"/>
    </location>
</feature>
<feature type="transmembrane region" description="Helical" evidence="17">
    <location>
        <begin position="482"/>
        <end position="502"/>
    </location>
</feature>
<evidence type="ECO:0000256" key="16">
    <source>
        <dbReference type="ARBA" id="ARBA00049551"/>
    </source>
</evidence>
<keyword evidence="11 17" id="KW-1133">Transmembrane helix</keyword>
<dbReference type="InterPro" id="IPR001516">
    <property type="entry name" value="Proton_antipo_N"/>
</dbReference>
<dbReference type="InterPro" id="IPR010934">
    <property type="entry name" value="NADH_DH_su5_C"/>
</dbReference>
<keyword evidence="10" id="KW-0249">Electron transport</keyword>
<feature type="transmembrane region" description="Helical" evidence="17">
    <location>
        <begin position="253"/>
        <end position="271"/>
    </location>
</feature>
<dbReference type="GO" id="GO:0042773">
    <property type="term" value="P:ATP synthesis coupled electron transport"/>
    <property type="evidence" value="ECO:0007669"/>
    <property type="project" value="InterPro"/>
</dbReference>
<proteinExistence type="inferred from homology"/>
<evidence type="ECO:0000256" key="2">
    <source>
        <dbReference type="ARBA" id="ARBA00008200"/>
    </source>
</evidence>
<evidence type="ECO:0000256" key="14">
    <source>
        <dbReference type="ARBA" id="ARBA00023128"/>
    </source>
</evidence>
<evidence type="ECO:0000256" key="5">
    <source>
        <dbReference type="ARBA" id="ARBA00022448"/>
    </source>
</evidence>
<evidence type="ECO:0000256" key="15">
    <source>
        <dbReference type="ARBA" id="ARBA00023136"/>
    </source>
</evidence>
<name>A0A1B2RYU0_9CHLO</name>
<feature type="transmembrane region" description="Helical" evidence="17">
    <location>
        <begin position="413"/>
        <end position="436"/>
    </location>
</feature>
<dbReference type="GO" id="GO:0008137">
    <property type="term" value="F:NADH dehydrogenase (ubiquinone) activity"/>
    <property type="evidence" value="ECO:0007669"/>
    <property type="project" value="UniProtKB-EC"/>
</dbReference>
<organism evidence="21">
    <name type="scientific">Rhexinema sarcinoideum</name>
    <dbReference type="NCBI Taxonomy" id="43261"/>
    <lineage>
        <taxon>Eukaryota</taxon>
        <taxon>Viridiplantae</taxon>
        <taxon>Chlorophyta</taxon>
        <taxon>core chlorophytes</taxon>
        <taxon>Ulvophyceae</taxon>
        <taxon>OUU clade</taxon>
        <taxon>Ulotrichales</taxon>
        <taxon>Helicodictyaceae</taxon>
        <taxon>Rhexinema</taxon>
    </lineage>
</organism>
<dbReference type="Pfam" id="PF00361">
    <property type="entry name" value="Proton_antipo_M"/>
    <property type="match status" value="1"/>
</dbReference>
<evidence type="ECO:0000256" key="7">
    <source>
        <dbReference type="ARBA" id="ARBA00022692"/>
    </source>
</evidence>
<keyword evidence="8" id="KW-0999">Mitochondrion inner membrane</keyword>
<feature type="domain" description="NADH dehydrogenase subunit 5 C-terminal" evidence="20">
    <location>
        <begin position="534"/>
        <end position="657"/>
    </location>
</feature>
<dbReference type="NCBIfam" id="TIGR01974">
    <property type="entry name" value="NDH_I_L"/>
    <property type="match status" value="1"/>
</dbReference>
<dbReference type="NCBIfam" id="NF005141">
    <property type="entry name" value="PRK06590.1"/>
    <property type="match status" value="1"/>
</dbReference>
<dbReference type="PRINTS" id="PR01434">
    <property type="entry name" value="NADHDHGNASE5"/>
</dbReference>
<dbReference type="PANTHER" id="PTHR42829">
    <property type="entry name" value="NADH-UBIQUINONE OXIDOREDUCTASE CHAIN 5"/>
    <property type="match status" value="1"/>
</dbReference>
<feature type="transmembrane region" description="Helical" evidence="17">
    <location>
        <begin position="136"/>
        <end position="155"/>
    </location>
</feature>
<evidence type="ECO:0000256" key="11">
    <source>
        <dbReference type="ARBA" id="ARBA00022989"/>
    </source>
</evidence>
<dbReference type="InterPro" id="IPR003945">
    <property type="entry name" value="NU5C-like"/>
</dbReference>
<keyword evidence="9" id="KW-1278">Translocase</keyword>
<evidence type="ECO:0000256" key="9">
    <source>
        <dbReference type="ARBA" id="ARBA00022967"/>
    </source>
</evidence>
<evidence type="ECO:0000259" key="18">
    <source>
        <dbReference type="Pfam" id="PF00361"/>
    </source>
</evidence>
<keyword evidence="14 17" id="KW-0496">Mitochondrion</keyword>
<feature type="transmembrane region" description="Helical" evidence="17">
    <location>
        <begin position="587"/>
        <end position="607"/>
    </location>
</feature>
<keyword evidence="15 17" id="KW-0472">Membrane</keyword>
<feature type="domain" description="NADH:quinone oxidoreductase/Mrp antiporter transmembrane" evidence="18">
    <location>
        <begin position="130"/>
        <end position="417"/>
    </location>
</feature>
<feature type="transmembrane region" description="Helical" evidence="17">
    <location>
        <begin position="81"/>
        <end position="101"/>
    </location>
</feature>
<feature type="transmembrane region" description="Helical" evidence="17">
    <location>
        <begin position="176"/>
        <end position="202"/>
    </location>
</feature>
<dbReference type="InterPro" id="IPR018393">
    <property type="entry name" value="NADHpl_OxRdtase_5_subgr"/>
</dbReference>
<keyword evidence="7 17" id="KW-0812">Transmembrane</keyword>
<feature type="transmembrane region" description="Helical" evidence="17">
    <location>
        <begin position="283"/>
        <end position="304"/>
    </location>
</feature>
<comment type="subcellular location">
    <subcellularLocation>
        <location evidence="1">Mitochondrion inner membrane</location>
        <topology evidence="1">Multi-pass membrane protein</topology>
    </subcellularLocation>
</comment>
<evidence type="ECO:0000259" key="20">
    <source>
        <dbReference type="Pfam" id="PF06455"/>
    </source>
</evidence>
<dbReference type="GO" id="GO:0003954">
    <property type="term" value="F:NADH dehydrogenase activity"/>
    <property type="evidence" value="ECO:0007669"/>
    <property type="project" value="TreeGrafter"/>
</dbReference>
<dbReference type="Pfam" id="PF06455">
    <property type="entry name" value="NADH5_C"/>
    <property type="match status" value="1"/>
</dbReference>
<evidence type="ECO:0000259" key="19">
    <source>
        <dbReference type="Pfam" id="PF00662"/>
    </source>
</evidence>
<feature type="transmembrane region" description="Helical" evidence="17">
    <location>
        <begin position="339"/>
        <end position="360"/>
    </location>
</feature>
<evidence type="ECO:0000256" key="17">
    <source>
        <dbReference type="RuleBase" id="RU003404"/>
    </source>
</evidence>
<evidence type="ECO:0000256" key="12">
    <source>
        <dbReference type="ARBA" id="ARBA00023027"/>
    </source>
</evidence>
<sequence>MYLTLLTLPLCCFSILALFGRFLGTRGSALLAVLSAVSVTCISIFIFYEVALCASPCHIVFAPFFHSSLYDANWGFLFDTLSAVMCVVVSLVSCLVVIFSCSYMIEDPHFIRFVSYLKLFTVAMLILVTADNFIQLFVGWEMVGLASFLLISFWFTRLQASKAAIQAMLLNRVGDIGLALGVICLFYIFKTTNYAVIFASAATASKSLLTCGPFSFSLLEAACILLFIGAMGKSGQFGLHAWLPEAMNAPTPVSALLHAATMVTAGVFLLARSSPLFEYAPTAAAFVTIVGALTCLFAGSIGLVQYDLKRIIAYSTCSQLGYMIAACGASNYAVGIFHLFNHAFFKALLFLSAGAVIHALANEQDIRKYGGLTQVLILSYTFVLIGSLALIGTPFLTGFYSKDFIIELACARYALSVHFSYLLASFSVLTTSYYSFRLIFHCFSSGPWFYNTGGPFGGLNLPKVKKSNAYKAHLQNAHDPDWVMSFPLIVLALGSIFAGFFFKEMFIGFGTDFWNNAIYVNPQNAHFIEAEFLAVEWKLVPLFLTITGAFLAYILNLFLVKTSYNYASNQLKQFFMFLNRRWLYDKLLNDFVGYPAYIWSFHLITVFDKGLLELLPIGTLGLGHNFKKLYLQLGDTQSGLIFHYAIIMILSAVCFFAVLTFPTIFETADFRVIALMFVSLMCVI</sequence>
<dbReference type="InterPro" id="IPR001750">
    <property type="entry name" value="ND/Mrp_TM"/>
</dbReference>
<geneLocation type="mitochondrion" evidence="21"/>
<comment type="catalytic activity">
    <reaction evidence="16 17">
        <text>a ubiquinone + NADH + 5 H(+)(in) = a ubiquinol + NAD(+) + 4 H(+)(out)</text>
        <dbReference type="Rhea" id="RHEA:29091"/>
        <dbReference type="Rhea" id="RHEA-COMP:9565"/>
        <dbReference type="Rhea" id="RHEA-COMP:9566"/>
        <dbReference type="ChEBI" id="CHEBI:15378"/>
        <dbReference type="ChEBI" id="CHEBI:16389"/>
        <dbReference type="ChEBI" id="CHEBI:17976"/>
        <dbReference type="ChEBI" id="CHEBI:57540"/>
        <dbReference type="ChEBI" id="CHEBI:57945"/>
        <dbReference type="EC" id="7.1.1.2"/>
    </reaction>
</comment>
<evidence type="ECO:0000256" key="10">
    <source>
        <dbReference type="ARBA" id="ARBA00022982"/>
    </source>
</evidence>
<dbReference type="EC" id="7.1.1.2" evidence="3 17"/>
<accession>A0A1B2RYU0</accession>
<dbReference type="PANTHER" id="PTHR42829:SF2">
    <property type="entry name" value="NADH-UBIQUINONE OXIDOREDUCTASE CHAIN 5"/>
    <property type="match status" value="1"/>
</dbReference>
<feature type="transmembrane region" description="Helical" evidence="17">
    <location>
        <begin position="214"/>
        <end position="232"/>
    </location>
</feature>
<comment type="function">
    <text evidence="17">Core subunit of the mitochondrial membrane respiratory chain NADH dehydrogenase (Complex I) which catalyzes electron transfer from NADH through the respiratory chain, using ubiquinone as an electron acceptor. Essential for the catalytic activity and assembly of complex I.</text>
</comment>